<gene>
    <name evidence="2" type="ORF">RJT34_16010</name>
</gene>
<evidence type="ECO:0000313" key="3">
    <source>
        <dbReference type="Proteomes" id="UP001359559"/>
    </source>
</evidence>
<reference evidence="2 3" key="1">
    <citation type="submission" date="2024-01" db="EMBL/GenBank/DDBJ databases">
        <title>The genomes of 5 underutilized Papilionoideae crops provide insights into root nodulation and disease resistance.</title>
        <authorList>
            <person name="Yuan L."/>
        </authorList>
    </citation>
    <scope>NUCLEOTIDE SEQUENCE [LARGE SCALE GENOMIC DNA]</scope>
    <source>
        <strain evidence="2">LY-2023</strain>
        <tissue evidence="2">Leaf</tissue>
    </source>
</reference>
<dbReference type="EMBL" id="JAYKXN010000004">
    <property type="protein sequence ID" value="KAK7293149.1"/>
    <property type="molecule type" value="Genomic_DNA"/>
</dbReference>
<organism evidence="2 3">
    <name type="scientific">Clitoria ternatea</name>
    <name type="common">Butterfly pea</name>
    <dbReference type="NCBI Taxonomy" id="43366"/>
    <lineage>
        <taxon>Eukaryota</taxon>
        <taxon>Viridiplantae</taxon>
        <taxon>Streptophyta</taxon>
        <taxon>Embryophyta</taxon>
        <taxon>Tracheophyta</taxon>
        <taxon>Spermatophyta</taxon>
        <taxon>Magnoliopsida</taxon>
        <taxon>eudicotyledons</taxon>
        <taxon>Gunneridae</taxon>
        <taxon>Pentapetalae</taxon>
        <taxon>rosids</taxon>
        <taxon>fabids</taxon>
        <taxon>Fabales</taxon>
        <taxon>Fabaceae</taxon>
        <taxon>Papilionoideae</taxon>
        <taxon>50 kb inversion clade</taxon>
        <taxon>NPAAA clade</taxon>
        <taxon>indigoferoid/millettioid clade</taxon>
        <taxon>Phaseoleae</taxon>
        <taxon>Clitoria</taxon>
    </lineage>
</organism>
<accession>A0AAN9PDA9</accession>
<comment type="caution">
    <text evidence="2">The sequence shown here is derived from an EMBL/GenBank/DDBJ whole genome shotgun (WGS) entry which is preliminary data.</text>
</comment>
<feature type="region of interest" description="Disordered" evidence="1">
    <location>
        <begin position="36"/>
        <end position="57"/>
    </location>
</feature>
<dbReference type="AlphaFoldDB" id="A0AAN9PDA9"/>
<sequence length="112" mass="12652">MPQREFLVILIQLQNNNYIALVSNVDRLASQLVETDESRACPPSGVSRSDQKTASPREEHVKEFLTCRSLLLLRSSSLSLLLRSIVLFLLRRGSVSHLSYFPRSRAISSHSL</sequence>
<proteinExistence type="predicted"/>
<keyword evidence="3" id="KW-1185">Reference proteome</keyword>
<dbReference type="Proteomes" id="UP001359559">
    <property type="component" value="Unassembled WGS sequence"/>
</dbReference>
<protein>
    <submittedName>
        <fullName evidence="2">Uncharacterized protein</fullName>
    </submittedName>
</protein>
<evidence type="ECO:0000313" key="2">
    <source>
        <dbReference type="EMBL" id="KAK7293149.1"/>
    </source>
</evidence>
<evidence type="ECO:0000256" key="1">
    <source>
        <dbReference type="SAM" id="MobiDB-lite"/>
    </source>
</evidence>
<name>A0AAN9PDA9_CLITE</name>